<reference evidence="12 13" key="1">
    <citation type="submission" date="2014-06" db="EMBL/GenBank/DDBJ databases">
        <authorList>
            <person name="Swart Estienne"/>
        </authorList>
    </citation>
    <scope>NUCLEOTIDE SEQUENCE [LARGE SCALE GENOMIC DNA]</scope>
    <source>
        <strain evidence="12 13">130c</strain>
    </source>
</reference>
<dbReference type="InterPro" id="IPR022238">
    <property type="entry name" value="Bud23_C"/>
</dbReference>
<dbReference type="Pfam" id="PF08241">
    <property type="entry name" value="Methyltransf_11"/>
    <property type="match status" value="1"/>
</dbReference>
<keyword evidence="13" id="KW-1185">Reference proteome</keyword>
<feature type="domain" description="18S rRNA (guanine(1575)-N(7))-methyltransferase Bud23 C-terminal" evidence="11">
    <location>
        <begin position="215"/>
        <end position="308"/>
    </location>
</feature>
<comment type="similarity">
    <text evidence="3">Belongs to the class I-like SAM-binding methyltransferase superfamily. BUD23/WBSCR22 family.</text>
</comment>
<keyword evidence="7" id="KW-0949">S-adenosyl-L-methionine</keyword>
<dbReference type="Pfam" id="PF12589">
    <property type="entry name" value="WBS_methylT"/>
    <property type="match status" value="1"/>
</dbReference>
<dbReference type="Proteomes" id="UP000039865">
    <property type="component" value="Unassembled WGS sequence"/>
</dbReference>
<dbReference type="CDD" id="cd02440">
    <property type="entry name" value="AdoMet_MTases"/>
    <property type="match status" value="1"/>
</dbReference>
<dbReference type="GO" id="GO:0005737">
    <property type="term" value="C:cytoplasm"/>
    <property type="evidence" value="ECO:0007669"/>
    <property type="project" value="UniProtKB-SubCell"/>
</dbReference>
<comment type="subcellular location">
    <subcellularLocation>
        <location evidence="2">Cytoplasm</location>
    </subcellularLocation>
    <subcellularLocation>
        <location evidence="1">Nucleus</location>
    </subcellularLocation>
</comment>
<dbReference type="GO" id="GO:0016435">
    <property type="term" value="F:rRNA (guanine) methyltransferase activity"/>
    <property type="evidence" value="ECO:0007669"/>
    <property type="project" value="InterPro"/>
</dbReference>
<evidence type="ECO:0000259" key="10">
    <source>
        <dbReference type="Pfam" id="PF08241"/>
    </source>
</evidence>
<evidence type="ECO:0000256" key="8">
    <source>
        <dbReference type="ARBA" id="ARBA00023242"/>
    </source>
</evidence>
<dbReference type="InParanoid" id="A0A078A3U8"/>
<evidence type="ECO:0000313" key="13">
    <source>
        <dbReference type="Proteomes" id="UP000039865"/>
    </source>
</evidence>
<dbReference type="EMBL" id="CCKQ01004279">
    <property type="protein sequence ID" value="CDW75429.1"/>
    <property type="molecule type" value="Genomic_DNA"/>
</dbReference>
<dbReference type="GO" id="GO:0005730">
    <property type="term" value="C:nucleolus"/>
    <property type="evidence" value="ECO:0007669"/>
    <property type="project" value="TreeGrafter"/>
</dbReference>
<dbReference type="Gene3D" id="3.40.50.150">
    <property type="entry name" value="Vaccinia Virus protein VP39"/>
    <property type="match status" value="1"/>
</dbReference>
<keyword evidence="4" id="KW-0963">Cytoplasm</keyword>
<accession>A0A078A3U8</accession>
<sequence>MNHRPEQLAPADVFYNEEEAKKYTMNSRMIEIQQEITERALEILAIPKHSPRLLLDIGCGSGISGQVLSEYDHCWVGLDISKAMLNVAADRDVDGDVIHADMGHGFGFRPGTFDGAVSISALQWLCSAEMKCQNPYKRLNKFFSSLYACLIKGARCAFQFYPSSPEQVEMITNSAMKNGFTGGLIVDYPNSQKAKKYYLFLMAGYSEEIMNEARQVIMPRAKTGDTDSEDDSDDDENDSDDDEKVDIKGRQKSKMIKKKEKYGASVKKFNNSNAKSKDKNWIMKKKDRQRKQGKSVCRDSKYSGRKRPMGFN</sequence>
<protein>
    <submittedName>
        <fullName evidence="12">Uncharacterized methyltransferase wbscr22-like</fullName>
    </submittedName>
</protein>
<proteinExistence type="inferred from homology"/>
<dbReference type="AlphaFoldDB" id="A0A078A3U8"/>
<gene>
    <name evidence="12" type="primary">Contig7458.g7968</name>
    <name evidence="12" type="ORF">STYLEM_4419</name>
</gene>
<feature type="domain" description="Methyltransferase type 11" evidence="10">
    <location>
        <begin position="55"/>
        <end position="157"/>
    </location>
</feature>
<dbReference type="FunCoup" id="A0A078A3U8">
    <property type="interactions" value="533"/>
</dbReference>
<dbReference type="InterPro" id="IPR029063">
    <property type="entry name" value="SAM-dependent_MTases_sf"/>
</dbReference>
<evidence type="ECO:0000256" key="5">
    <source>
        <dbReference type="ARBA" id="ARBA00022603"/>
    </source>
</evidence>
<name>A0A078A3U8_STYLE</name>
<evidence type="ECO:0000256" key="9">
    <source>
        <dbReference type="SAM" id="MobiDB-lite"/>
    </source>
</evidence>
<feature type="compositionally biased region" description="Basic residues" evidence="9">
    <location>
        <begin position="303"/>
        <end position="312"/>
    </location>
</feature>
<evidence type="ECO:0000259" key="11">
    <source>
        <dbReference type="Pfam" id="PF12589"/>
    </source>
</evidence>
<evidence type="ECO:0000313" key="12">
    <source>
        <dbReference type="EMBL" id="CDW75429.1"/>
    </source>
</evidence>
<organism evidence="12 13">
    <name type="scientific">Stylonychia lemnae</name>
    <name type="common">Ciliate</name>
    <dbReference type="NCBI Taxonomy" id="5949"/>
    <lineage>
        <taxon>Eukaryota</taxon>
        <taxon>Sar</taxon>
        <taxon>Alveolata</taxon>
        <taxon>Ciliophora</taxon>
        <taxon>Intramacronucleata</taxon>
        <taxon>Spirotrichea</taxon>
        <taxon>Stichotrichia</taxon>
        <taxon>Sporadotrichida</taxon>
        <taxon>Oxytrichidae</taxon>
        <taxon>Stylonychinae</taxon>
        <taxon>Stylonychia</taxon>
    </lineage>
</organism>
<dbReference type="PANTHER" id="PTHR12734:SF0">
    <property type="entry name" value="18S RRNA (GUANINE-N(7))-METHYLTRANSFERASE-RELATED"/>
    <property type="match status" value="1"/>
</dbReference>
<feature type="region of interest" description="Disordered" evidence="9">
    <location>
        <begin position="220"/>
        <end position="312"/>
    </location>
</feature>
<feature type="compositionally biased region" description="Basic residues" evidence="9">
    <location>
        <begin position="250"/>
        <end position="260"/>
    </location>
</feature>
<evidence type="ECO:0000256" key="7">
    <source>
        <dbReference type="ARBA" id="ARBA00022691"/>
    </source>
</evidence>
<evidence type="ECO:0000256" key="4">
    <source>
        <dbReference type="ARBA" id="ARBA00022490"/>
    </source>
</evidence>
<dbReference type="PANTHER" id="PTHR12734">
    <property type="entry name" value="METHYLTRANSFERASE-RELATED"/>
    <property type="match status" value="1"/>
</dbReference>
<dbReference type="SUPFAM" id="SSF53335">
    <property type="entry name" value="S-adenosyl-L-methionine-dependent methyltransferases"/>
    <property type="match status" value="1"/>
</dbReference>
<evidence type="ECO:0000256" key="3">
    <source>
        <dbReference type="ARBA" id="ARBA00005547"/>
    </source>
</evidence>
<feature type="compositionally biased region" description="Basic residues" evidence="9">
    <location>
        <begin position="282"/>
        <end position="293"/>
    </location>
</feature>
<keyword evidence="6 12" id="KW-0808">Transferase</keyword>
<dbReference type="FunFam" id="3.40.50.150:FF:000017">
    <property type="entry name" value="probable 18S rRNA (Guanine-N(7))-methyltransferase"/>
    <property type="match status" value="1"/>
</dbReference>
<dbReference type="InterPro" id="IPR013216">
    <property type="entry name" value="Methyltransf_11"/>
</dbReference>
<evidence type="ECO:0000256" key="1">
    <source>
        <dbReference type="ARBA" id="ARBA00004123"/>
    </source>
</evidence>
<dbReference type="GO" id="GO:0070476">
    <property type="term" value="P:rRNA (guanine-N7)-methylation"/>
    <property type="evidence" value="ECO:0007669"/>
    <property type="project" value="InterPro"/>
</dbReference>
<evidence type="ECO:0000256" key="2">
    <source>
        <dbReference type="ARBA" id="ARBA00004496"/>
    </source>
</evidence>
<keyword evidence="5 12" id="KW-0489">Methyltransferase</keyword>
<feature type="compositionally biased region" description="Acidic residues" evidence="9">
    <location>
        <begin position="226"/>
        <end position="244"/>
    </location>
</feature>
<dbReference type="OMA" id="WIQEKKE"/>
<evidence type="ECO:0000256" key="6">
    <source>
        <dbReference type="ARBA" id="ARBA00022679"/>
    </source>
</evidence>
<dbReference type="OrthoDB" id="2877at2759"/>
<dbReference type="InterPro" id="IPR039769">
    <property type="entry name" value="Bud23-like"/>
</dbReference>
<keyword evidence="8" id="KW-0539">Nucleus</keyword>